<dbReference type="AlphaFoldDB" id="A0AAU0UM48"/>
<keyword evidence="5" id="KW-0443">Lipid metabolism</keyword>
<dbReference type="GO" id="GO:0045717">
    <property type="term" value="P:negative regulation of fatty acid biosynthetic process"/>
    <property type="evidence" value="ECO:0007669"/>
    <property type="project" value="InterPro"/>
</dbReference>
<dbReference type="GO" id="GO:0003677">
    <property type="term" value="F:DNA binding"/>
    <property type="evidence" value="ECO:0007669"/>
    <property type="project" value="UniProtKB-KW"/>
</dbReference>
<dbReference type="InterPro" id="IPR017275">
    <property type="entry name" value="Transcription_factor_FapR"/>
</dbReference>
<evidence type="ECO:0000256" key="5">
    <source>
        <dbReference type="ARBA" id="ARBA00023098"/>
    </source>
</evidence>
<keyword evidence="10" id="KW-1185">Reference proteome</keyword>
<evidence type="ECO:0000256" key="1">
    <source>
        <dbReference type="ARBA" id="ARBA00022491"/>
    </source>
</evidence>
<evidence type="ECO:0000256" key="3">
    <source>
        <dbReference type="ARBA" id="ARBA00022832"/>
    </source>
</evidence>
<evidence type="ECO:0000313" key="10">
    <source>
        <dbReference type="Proteomes" id="UP001329915"/>
    </source>
</evidence>
<dbReference type="InterPro" id="IPR029069">
    <property type="entry name" value="HotDog_dom_sf"/>
</dbReference>
<dbReference type="NCBIfam" id="NF003359">
    <property type="entry name" value="PRK04424.1"/>
    <property type="match status" value="1"/>
</dbReference>
<dbReference type="GO" id="GO:0006633">
    <property type="term" value="P:fatty acid biosynthetic process"/>
    <property type="evidence" value="ECO:0007669"/>
    <property type="project" value="UniProtKB-KW"/>
</dbReference>
<gene>
    <name evidence="9" type="primary">fapR</name>
    <name evidence="9" type="ORF">MFMK1_002021</name>
</gene>
<evidence type="ECO:0000313" key="9">
    <source>
        <dbReference type="EMBL" id="WRO22196.1"/>
    </source>
</evidence>
<dbReference type="GO" id="GO:0045892">
    <property type="term" value="P:negative regulation of DNA-templated transcription"/>
    <property type="evidence" value="ECO:0007669"/>
    <property type="project" value="InterPro"/>
</dbReference>
<proteinExistence type="predicted"/>
<evidence type="ECO:0000256" key="8">
    <source>
        <dbReference type="ARBA" id="ARBA00023163"/>
    </source>
</evidence>
<organism evidence="9 10">
    <name type="scientific">Metallumcola ferriviriculae</name>
    <dbReference type="NCBI Taxonomy" id="3039180"/>
    <lineage>
        <taxon>Bacteria</taxon>
        <taxon>Bacillati</taxon>
        <taxon>Bacillota</taxon>
        <taxon>Clostridia</taxon>
        <taxon>Neomoorellales</taxon>
        <taxon>Desulfitibacteraceae</taxon>
        <taxon>Metallumcola</taxon>
    </lineage>
</organism>
<keyword evidence="4" id="KW-0805">Transcription regulation</keyword>
<dbReference type="RefSeq" id="WP_366921617.1">
    <property type="nucleotide sequence ID" value="NZ_CP121694.1"/>
</dbReference>
<keyword evidence="2" id="KW-0444">Lipid biosynthesis</keyword>
<dbReference type="InterPro" id="IPR036388">
    <property type="entry name" value="WH-like_DNA-bd_sf"/>
</dbReference>
<evidence type="ECO:0000256" key="6">
    <source>
        <dbReference type="ARBA" id="ARBA00023125"/>
    </source>
</evidence>
<sequence>MRGKSMSRRERQERLGIYLKHNPFATDEELAQRFKVSIPTIRLDRSALGIPELRQRVKHVAEEAYTEIRSMHETELVGELVDIELNNRAISIMEVTEEMVLEKTKILRGHHLFAQANSLAAAIIDANVVLTGSCRLRFLKPVSLNDKVIAKAIVKVKKTNSALVSVYSRVDKEMVFRAQLILLMQC</sequence>
<keyword evidence="3" id="KW-0276">Fatty acid metabolism</keyword>
<keyword evidence="8" id="KW-0804">Transcription</keyword>
<protein>
    <submittedName>
        <fullName evidence="9">Transcription factor FapR</fullName>
    </submittedName>
</protein>
<evidence type="ECO:0000256" key="4">
    <source>
        <dbReference type="ARBA" id="ARBA00023015"/>
    </source>
</evidence>
<evidence type="ECO:0000256" key="2">
    <source>
        <dbReference type="ARBA" id="ARBA00022516"/>
    </source>
</evidence>
<reference evidence="9 10" key="1">
    <citation type="submission" date="2023-04" db="EMBL/GenBank/DDBJ databases">
        <authorList>
            <person name="Hsu D."/>
        </authorList>
    </citation>
    <scope>NUCLEOTIDE SEQUENCE [LARGE SCALE GENOMIC DNA]</scope>
    <source>
        <strain evidence="9 10">MK1</strain>
    </source>
</reference>
<dbReference type="Gene3D" id="1.10.10.10">
    <property type="entry name" value="Winged helix-like DNA-binding domain superfamily/Winged helix DNA-binding domain"/>
    <property type="match status" value="1"/>
</dbReference>
<dbReference type="SUPFAM" id="SSF54637">
    <property type="entry name" value="Thioesterase/thiol ester dehydrase-isomerase"/>
    <property type="match status" value="1"/>
</dbReference>
<keyword evidence="1" id="KW-0678">Repressor</keyword>
<dbReference type="Gene3D" id="3.10.129.10">
    <property type="entry name" value="Hotdog Thioesterase"/>
    <property type="match status" value="1"/>
</dbReference>
<accession>A0AAU0UM48</accession>
<dbReference type="GO" id="GO:0003700">
    <property type="term" value="F:DNA-binding transcription factor activity"/>
    <property type="evidence" value="ECO:0007669"/>
    <property type="project" value="InterPro"/>
</dbReference>
<dbReference type="PIRSF" id="PIRSF037733">
    <property type="entry name" value="Transcription_factor_FapR"/>
    <property type="match status" value="1"/>
</dbReference>
<dbReference type="EMBL" id="CP121694">
    <property type="protein sequence ID" value="WRO22196.1"/>
    <property type="molecule type" value="Genomic_DNA"/>
</dbReference>
<keyword evidence="7" id="KW-0275">Fatty acid biosynthesis</keyword>
<dbReference type="KEGG" id="dbc:MFMK1_002021"/>
<name>A0AAU0UM48_9FIRM</name>
<evidence type="ECO:0000256" key="7">
    <source>
        <dbReference type="ARBA" id="ARBA00023160"/>
    </source>
</evidence>
<keyword evidence="6" id="KW-0238">DNA-binding</keyword>
<dbReference type="Proteomes" id="UP001329915">
    <property type="component" value="Chromosome"/>
</dbReference>